<organism evidence="2 3">
    <name type="scientific">Pseudocercospora fijiensis (strain CIRAD86)</name>
    <name type="common">Black leaf streak disease fungus</name>
    <name type="synonym">Mycosphaerella fijiensis</name>
    <dbReference type="NCBI Taxonomy" id="383855"/>
    <lineage>
        <taxon>Eukaryota</taxon>
        <taxon>Fungi</taxon>
        <taxon>Dikarya</taxon>
        <taxon>Ascomycota</taxon>
        <taxon>Pezizomycotina</taxon>
        <taxon>Dothideomycetes</taxon>
        <taxon>Dothideomycetidae</taxon>
        <taxon>Mycosphaerellales</taxon>
        <taxon>Mycosphaerellaceae</taxon>
        <taxon>Pseudocercospora</taxon>
    </lineage>
</organism>
<dbReference type="eggNOG" id="KOG0618">
    <property type="taxonomic scope" value="Eukaryota"/>
</dbReference>
<dbReference type="InterPro" id="IPR001611">
    <property type="entry name" value="Leu-rich_rpt"/>
</dbReference>
<dbReference type="OrthoDB" id="676979at2759"/>
<name>M2Z191_PSEFD</name>
<keyword evidence="3" id="KW-1185">Reference proteome</keyword>
<evidence type="ECO:0000313" key="3">
    <source>
        <dbReference type="Proteomes" id="UP000016932"/>
    </source>
</evidence>
<feature type="region of interest" description="Disordered" evidence="1">
    <location>
        <begin position="425"/>
        <end position="448"/>
    </location>
</feature>
<evidence type="ECO:0000256" key="1">
    <source>
        <dbReference type="SAM" id="MobiDB-lite"/>
    </source>
</evidence>
<dbReference type="AlphaFoldDB" id="M2Z191"/>
<dbReference type="Proteomes" id="UP000016932">
    <property type="component" value="Unassembled WGS sequence"/>
</dbReference>
<feature type="compositionally biased region" description="Low complexity" evidence="1">
    <location>
        <begin position="477"/>
        <end position="486"/>
    </location>
</feature>
<dbReference type="GeneID" id="19333303"/>
<dbReference type="HOGENOM" id="CLU_390349_0_0_1"/>
<sequence length="707" mass="78977">MALLLELLFCLPPIVFCQFIVRILFGGWSSVLAPTWKLYEDAYTVAPVRPEAAEGIRMGKRGMKYRQGRRAVRHGGDGDGVVYRDVSQRTVGLDRLKAAVLLCVSGVWCEWREKERKRRGARKSSHQRGELGPAVAWTGYASALRRRRSRLCSIRRIRRQNDHYSCIGGRTCLRGDAYTVQEAWPYQRPHALSSGLQHGFDHTIGASLSTCSPVSISQTKRPSARAPAHLLVDCNGEPSKRHSYQRQWRVTGMHGSRGQQEEPRDREMGDGAVLVAMLEVQMHIKVFVAARASTNPRRVRDTVAVDFQGSFLCPSSRPFQSAVVDAIVLIFALSCCGKQVNAAACMLACLTLELSPFSFFHLLSLVHNNNNNIMTPPHKRTDSTTAIIDHKQPSARAKLAAAWNAIKEPFRRKRTHRLLKRFSKAQQSRHFNTATMTLPPSHLPRRGSELQAQRLTDTFLYRRESSSGSRSHHHSSRASPASVSSPFHPSSIQTSITQIMLEPSRGFGTTFEITSQYRGNIATLTNLERLWATNNKLSGPFDASLSALGSLREIDARFNSISNIDVLSQLPMLEALMLGHNSVSQFEGSFHCLTKLTISKNHFVSLSTHFGSLAAERIPFKSSKTRLWVESTYGSGSTFFFTCIVSAFLTSAEAVFQAAPNERRKLTASRTNARIHVIGRPRPPAQPVRQQCHTTPESEPSWHTPEE</sequence>
<feature type="compositionally biased region" description="Polar residues" evidence="1">
    <location>
        <begin position="425"/>
        <end position="438"/>
    </location>
</feature>
<dbReference type="PROSITE" id="PS51450">
    <property type="entry name" value="LRR"/>
    <property type="match status" value="1"/>
</dbReference>
<dbReference type="InterPro" id="IPR032675">
    <property type="entry name" value="LRR_dom_sf"/>
</dbReference>
<accession>M2Z191</accession>
<dbReference type="Gene3D" id="3.80.10.10">
    <property type="entry name" value="Ribonuclease Inhibitor"/>
    <property type="match status" value="1"/>
</dbReference>
<proteinExistence type="predicted"/>
<dbReference type="SUPFAM" id="SSF52058">
    <property type="entry name" value="L domain-like"/>
    <property type="match status" value="1"/>
</dbReference>
<dbReference type="EMBL" id="KB446558">
    <property type="protein sequence ID" value="EME83605.1"/>
    <property type="molecule type" value="Genomic_DNA"/>
</dbReference>
<evidence type="ECO:0000313" key="2">
    <source>
        <dbReference type="EMBL" id="EME83605.1"/>
    </source>
</evidence>
<feature type="region of interest" description="Disordered" evidence="1">
    <location>
        <begin position="463"/>
        <end position="489"/>
    </location>
</feature>
<dbReference type="RefSeq" id="XP_007926781.1">
    <property type="nucleotide sequence ID" value="XM_007928590.1"/>
</dbReference>
<reference evidence="2 3" key="1">
    <citation type="journal article" date="2012" name="PLoS Pathog.">
        <title>Diverse lifestyles and strategies of plant pathogenesis encoded in the genomes of eighteen Dothideomycetes fungi.</title>
        <authorList>
            <person name="Ohm R.A."/>
            <person name="Feau N."/>
            <person name="Henrissat B."/>
            <person name="Schoch C.L."/>
            <person name="Horwitz B.A."/>
            <person name="Barry K.W."/>
            <person name="Condon B.J."/>
            <person name="Copeland A.C."/>
            <person name="Dhillon B."/>
            <person name="Glaser F."/>
            <person name="Hesse C.N."/>
            <person name="Kosti I."/>
            <person name="LaButti K."/>
            <person name="Lindquist E.A."/>
            <person name="Lucas S."/>
            <person name="Salamov A.A."/>
            <person name="Bradshaw R.E."/>
            <person name="Ciuffetti L."/>
            <person name="Hamelin R.C."/>
            <person name="Kema G.H.J."/>
            <person name="Lawrence C."/>
            <person name="Scott J.A."/>
            <person name="Spatafora J.W."/>
            <person name="Turgeon B.G."/>
            <person name="de Wit P.J.G.M."/>
            <person name="Zhong S."/>
            <person name="Goodwin S.B."/>
            <person name="Grigoriev I.V."/>
        </authorList>
    </citation>
    <scope>NUCLEOTIDE SEQUENCE [LARGE SCALE GENOMIC DNA]</scope>
    <source>
        <strain evidence="2 3">CIRAD86</strain>
    </source>
</reference>
<protein>
    <submittedName>
        <fullName evidence="2">Uncharacterized protein</fullName>
    </submittedName>
</protein>
<gene>
    <name evidence="2" type="ORF">MYCFIDRAFT_175030</name>
</gene>
<dbReference type="STRING" id="383855.M2Z191"/>
<dbReference type="KEGG" id="pfj:MYCFIDRAFT_175030"/>
<dbReference type="VEuPathDB" id="FungiDB:MYCFIDRAFT_175030"/>
<feature type="region of interest" description="Disordered" evidence="1">
    <location>
        <begin position="679"/>
        <end position="707"/>
    </location>
</feature>